<dbReference type="Proteomes" id="UP001596023">
    <property type="component" value="Unassembled WGS sequence"/>
</dbReference>
<keyword evidence="2" id="KW-1185">Reference proteome</keyword>
<protein>
    <submittedName>
        <fullName evidence="1">Uncharacterized protein</fullName>
    </submittedName>
</protein>
<organism evidence="1 2">
    <name type="scientific">Dysgonomonas termitidis</name>
    <dbReference type="NCBI Taxonomy" id="1516126"/>
    <lineage>
        <taxon>Bacteria</taxon>
        <taxon>Pseudomonadati</taxon>
        <taxon>Bacteroidota</taxon>
        <taxon>Bacteroidia</taxon>
        <taxon>Bacteroidales</taxon>
        <taxon>Dysgonomonadaceae</taxon>
        <taxon>Dysgonomonas</taxon>
    </lineage>
</organism>
<dbReference type="EMBL" id="JBHSGN010000132">
    <property type="protein sequence ID" value="MFC4676326.1"/>
    <property type="molecule type" value="Genomic_DNA"/>
</dbReference>
<name>A0ABV9L2X0_9BACT</name>
<comment type="caution">
    <text evidence="1">The sequence shown here is derived from an EMBL/GenBank/DDBJ whole genome shotgun (WGS) entry which is preliminary data.</text>
</comment>
<reference evidence="2" key="1">
    <citation type="journal article" date="2019" name="Int. J. Syst. Evol. Microbiol.">
        <title>The Global Catalogue of Microorganisms (GCM) 10K type strain sequencing project: providing services to taxonomists for standard genome sequencing and annotation.</title>
        <authorList>
            <consortium name="The Broad Institute Genomics Platform"/>
            <consortium name="The Broad Institute Genome Sequencing Center for Infectious Disease"/>
            <person name="Wu L."/>
            <person name="Ma J."/>
        </authorList>
    </citation>
    <scope>NUCLEOTIDE SEQUENCE [LARGE SCALE GENOMIC DNA]</scope>
    <source>
        <strain evidence="2">CCUG 66188</strain>
    </source>
</reference>
<dbReference type="RefSeq" id="WP_380000450.1">
    <property type="nucleotide sequence ID" value="NZ_JBHSGN010000132.1"/>
</dbReference>
<evidence type="ECO:0000313" key="1">
    <source>
        <dbReference type="EMBL" id="MFC4676326.1"/>
    </source>
</evidence>
<sequence>MKYLFSKLIIIITLLIITLYAQAQVTIGSGVEPQNGALLQLKETENEDDNSSRGLLYPRVSLVKANGLFPMYGMPGNENATYTTDKATVDKSHTGLVVFNTTDNPTPTQEKDVFTPGLYIWDGSLWKRMDTRLVVSPEIQELKCASATLSPAQYQAGTPYSGTLIIPYIGGNGGEYNSHMISTTNGLTAILQPGNLAVGNGSLYYSVEGMPIESSPVTTEFVITDFLGQNCSAIVGDVKNVKVMEYARSVIALPGALSLGQDFYATPITMGNLNIRYVGWNYLLGGSGEGFQLSTNVDTHLSYYYDKAGLGGHYSLWGKKSLKAGIWLALDKGDNVYQSSSTAYTISSINRDFAVLLVSLHNTQEVYRVTFNINGEIAASNGILGIPATLTTFIERLE</sequence>
<gene>
    <name evidence="1" type="ORF">ACFO6W_21830</name>
</gene>
<evidence type="ECO:0000313" key="2">
    <source>
        <dbReference type="Proteomes" id="UP001596023"/>
    </source>
</evidence>
<accession>A0ABV9L2X0</accession>
<proteinExistence type="predicted"/>